<feature type="region of interest" description="Disordered" evidence="8">
    <location>
        <begin position="664"/>
        <end position="702"/>
    </location>
</feature>
<dbReference type="SMART" id="SM00355">
    <property type="entry name" value="ZnF_C2H2"/>
    <property type="match status" value="2"/>
</dbReference>
<dbReference type="InterPro" id="IPR013087">
    <property type="entry name" value="Znf_C2H2_type"/>
</dbReference>
<comment type="caution">
    <text evidence="10">The sequence shown here is derived from an EMBL/GenBank/DDBJ whole genome shotgun (WGS) entry which is preliminary data.</text>
</comment>
<feature type="domain" description="C2H2-type" evidence="9">
    <location>
        <begin position="581"/>
        <end position="611"/>
    </location>
</feature>
<feature type="non-terminal residue" evidence="10">
    <location>
        <position position="813"/>
    </location>
</feature>
<dbReference type="InterPro" id="IPR051059">
    <property type="entry name" value="VerF-like"/>
</dbReference>
<comment type="subcellular location">
    <subcellularLocation>
        <location evidence="1">Nucleus</location>
    </subcellularLocation>
</comment>
<dbReference type="InterPro" id="IPR036236">
    <property type="entry name" value="Znf_C2H2_sf"/>
</dbReference>
<sequence>MEVEAAQTPAFVDPPAPSASPRRAHSSLYSFPPPSRSGLVDEYDPRGTASAAKASLAPARGEFITARHGEGNFSFTAGPPAPQTVGSQGSHSGIQQHYVDSDHRRYENSAQPRTAVDLDGLVDFDGTPLVRISSSGIPASATAYYHSSYQHYPQYASACGRSGGATSSPMQRVVSTMPPAGSEYTPHQPLIAHPRHHNMHVYQVPATSGAAPQPFAQNRQYTFGTASSTSTQPSAAALRVSYVPGPPGPRLEWAKPREPGNEAPITGSSAPSSHVARNSAAAPAPSRPLVPAAQFQPHPMYYSSCHPGELMLRTASNESGSSAYSEASDVVSEYERYLASINPAYIAHGKGADSGYYSSPQMSRSSEFARSTSSNELAGVAGLRIDRSAAVSSSHGPSTARKAPLTKLDSDQPIRGLRLNGASEETLRAIAGYSGGGGDDDEAAPVRGAAKQKKKRASSSGKASTNKRRVASNIFHPPPQAMLAPGAYSPSGSAIGARRGMPYATTQHTAMLPTDEEFRTLPTKRSRGRRPHVRSDGDGDGDGSGGEDVVDTYCGEAGQAPTAAQIAWVGTTKRGKPKKVFLCKVPGCGKCFKRSEHLKRHVRSIHTNERPFQCQWPTCKRLFSRHDNLNQHLRIHREPGMTDEEFSSAIELFFGERLAEVQAERSWRGGNQSANESPETFPDQAMPAETMADGDGGGRDESYDVAASAAAVFGSEGADEREHQHEHGAEPEPACEFRARNSSDEDADGEAHDSGANGRSGGGLGVFTLPRPSDGASGSGAGARRRSAAQMHDDDEWTPEGSGSSSRRASTAR</sequence>
<evidence type="ECO:0000256" key="7">
    <source>
        <dbReference type="PROSITE-ProRule" id="PRU00042"/>
    </source>
</evidence>
<feature type="region of interest" description="Disordered" evidence="8">
    <location>
        <begin position="1"/>
        <end position="56"/>
    </location>
</feature>
<proteinExistence type="predicted"/>
<evidence type="ECO:0000256" key="2">
    <source>
        <dbReference type="ARBA" id="ARBA00022723"/>
    </source>
</evidence>
<feature type="compositionally biased region" description="Low complexity" evidence="8">
    <location>
        <begin position="801"/>
        <end position="813"/>
    </location>
</feature>
<dbReference type="GO" id="GO:0000978">
    <property type="term" value="F:RNA polymerase II cis-regulatory region sequence-specific DNA binding"/>
    <property type="evidence" value="ECO:0007669"/>
    <property type="project" value="InterPro"/>
</dbReference>
<evidence type="ECO:0000259" key="9">
    <source>
        <dbReference type="PROSITE" id="PS50157"/>
    </source>
</evidence>
<feature type="region of interest" description="Disordered" evidence="8">
    <location>
        <begin position="389"/>
        <end position="470"/>
    </location>
</feature>
<feature type="region of interest" description="Disordered" evidence="8">
    <location>
        <begin position="507"/>
        <end position="548"/>
    </location>
</feature>
<evidence type="ECO:0000256" key="6">
    <source>
        <dbReference type="ARBA" id="ARBA00023242"/>
    </source>
</evidence>
<feature type="region of interest" description="Disordered" evidence="8">
    <location>
        <begin position="247"/>
        <end position="291"/>
    </location>
</feature>
<feature type="compositionally biased region" description="Polar residues" evidence="8">
    <location>
        <begin position="84"/>
        <end position="94"/>
    </location>
</feature>
<feature type="compositionally biased region" description="Polar residues" evidence="8">
    <location>
        <begin position="669"/>
        <end position="678"/>
    </location>
</feature>
<dbReference type="Gene3D" id="3.30.160.60">
    <property type="entry name" value="Classic Zinc Finger"/>
    <property type="match status" value="2"/>
</dbReference>
<evidence type="ECO:0000256" key="5">
    <source>
        <dbReference type="ARBA" id="ARBA00022833"/>
    </source>
</evidence>
<evidence type="ECO:0000313" key="10">
    <source>
        <dbReference type="EMBL" id="TNY21380.1"/>
    </source>
</evidence>
<evidence type="ECO:0000256" key="3">
    <source>
        <dbReference type="ARBA" id="ARBA00022737"/>
    </source>
</evidence>
<dbReference type="GO" id="GO:0000785">
    <property type="term" value="C:chromatin"/>
    <property type="evidence" value="ECO:0007669"/>
    <property type="project" value="TreeGrafter"/>
</dbReference>
<dbReference type="PROSITE" id="PS00028">
    <property type="entry name" value="ZINC_FINGER_C2H2_1"/>
    <property type="match status" value="2"/>
</dbReference>
<evidence type="ECO:0000256" key="8">
    <source>
        <dbReference type="SAM" id="MobiDB-lite"/>
    </source>
</evidence>
<keyword evidence="11" id="KW-1185">Reference proteome</keyword>
<keyword evidence="4 7" id="KW-0863">Zinc-finger</keyword>
<dbReference type="PANTHER" id="PTHR40626:SF11">
    <property type="entry name" value="ZINC FINGER PROTEIN YPR022C"/>
    <property type="match status" value="1"/>
</dbReference>
<dbReference type="EMBL" id="SOZI01000044">
    <property type="protein sequence ID" value="TNY21380.1"/>
    <property type="molecule type" value="Genomic_DNA"/>
</dbReference>
<keyword evidence="3" id="KW-0677">Repeat</keyword>
<accession>A0A5C5FX44</accession>
<reference evidence="10 11" key="1">
    <citation type="submission" date="2019-03" db="EMBL/GenBank/DDBJ databases">
        <title>Rhodosporidium diobovatum UCD-FST 08-225 genome sequencing, assembly, and annotation.</title>
        <authorList>
            <person name="Fakankun I.U."/>
            <person name="Fristensky B."/>
            <person name="Levin D.B."/>
        </authorList>
    </citation>
    <scope>NUCLEOTIDE SEQUENCE [LARGE SCALE GENOMIC DNA]</scope>
    <source>
        <strain evidence="10 11">UCD-FST 08-225</strain>
    </source>
</reference>
<dbReference type="GO" id="GO:0000981">
    <property type="term" value="F:DNA-binding transcription factor activity, RNA polymerase II-specific"/>
    <property type="evidence" value="ECO:0007669"/>
    <property type="project" value="InterPro"/>
</dbReference>
<dbReference type="Pfam" id="PF00096">
    <property type="entry name" value="zf-C2H2"/>
    <property type="match status" value="2"/>
</dbReference>
<dbReference type="STRING" id="5288.A0A5C5FX44"/>
<evidence type="ECO:0000313" key="11">
    <source>
        <dbReference type="Proteomes" id="UP000311382"/>
    </source>
</evidence>
<feature type="region of interest" description="Disordered" evidence="8">
    <location>
        <begin position="715"/>
        <end position="813"/>
    </location>
</feature>
<feature type="compositionally biased region" description="Basic and acidic residues" evidence="8">
    <location>
        <begin position="718"/>
        <end position="753"/>
    </location>
</feature>
<name>A0A5C5FX44_9BASI</name>
<evidence type="ECO:0000256" key="1">
    <source>
        <dbReference type="ARBA" id="ARBA00004123"/>
    </source>
</evidence>
<dbReference type="PANTHER" id="PTHR40626">
    <property type="entry name" value="MIP31509P"/>
    <property type="match status" value="1"/>
</dbReference>
<evidence type="ECO:0000256" key="4">
    <source>
        <dbReference type="ARBA" id="ARBA00022771"/>
    </source>
</evidence>
<feature type="region of interest" description="Disordered" evidence="8">
    <location>
        <begin position="70"/>
        <end position="94"/>
    </location>
</feature>
<feature type="compositionally biased region" description="Low complexity" evidence="8">
    <location>
        <begin position="275"/>
        <end position="291"/>
    </location>
</feature>
<gene>
    <name evidence="10" type="ORF">DMC30DRAFT_416054</name>
</gene>
<protein>
    <recommendedName>
        <fullName evidence="9">C2H2-type domain-containing protein</fullName>
    </recommendedName>
</protein>
<dbReference type="Proteomes" id="UP000311382">
    <property type="component" value="Unassembled WGS sequence"/>
</dbReference>
<keyword evidence="5" id="KW-0862">Zinc</keyword>
<feature type="compositionally biased region" description="Basic residues" evidence="8">
    <location>
        <begin position="522"/>
        <end position="532"/>
    </location>
</feature>
<keyword evidence="6" id="KW-0539">Nucleus</keyword>
<dbReference type="GO" id="GO:0008270">
    <property type="term" value="F:zinc ion binding"/>
    <property type="evidence" value="ECO:0007669"/>
    <property type="project" value="UniProtKB-KW"/>
</dbReference>
<dbReference type="SUPFAM" id="SSF57667">
    <property type="entry name" value="beta-beta-alpha zinc fingers"/>
    <property type="match status" value="1"/>
</dbReference>
<organism evidence="10 11">
    <name type="scientific">Rhodotorula diobovata</name>
    <dbReference type="NCBI Taxonomy" id="5288"/>
    <lineage>
        <taxon>Eukaryota</taxon>
        <taxon>Fungi</taxon>
        <taxon>Dikarya</taxon>
        <taxon>Basidiomycota</taxon>
        <taxon>Pucciniomycotina</taxon>
        <taxon>Microbotryomycetes</taxon>
        <taxon>Sporidiobolales</taxon>
        <taxon>Sporidiobolaceae</taxon>
        <taxon>Rhodotorula</taxon>
    </lineage>
</organism>
<dbReference type="OrthoDB" id="6365676at2759"/>
<feature type="domain" description="C2H2-type" evidence="9">
    <location>
        <begin position="612"/>
        <end position="636"/>
    </location>
</feature>
<dbReference type="GO" id="GO:0005634">
    <property type="term" value="C:nucleus"/>
    <property type="evidence" value="ECO:0007669"/>
    <property type="project" value="UniProtKB-SubCell"/>
</dbReference>
<keyword evidence="2" id="KW-0479">Metal-binding</keyword>
<dbReference type="AlphaFoldDB" id="A0A5C5FX44"/>
<dbReference type="PROSITE" id="PS50157">
    <property type="entry name" value="ZINC_FINGER_C2H2_2"/>
    <property type="match status" value="2"/>
</dbReference>